<gene>
    <name evidence="1" type="ORF">ACFOZ7_18725</name>
</gene>
<evidence type="ECO:0000313" key="1">
    <source>
        <dbReference type="EMBL" id="MFC4248933.1"/>
    </source>
</evidence>
<proteinExistence type="predicted"/>
<evidence type="ECO:0008006" key="3">
    <source>
        <dbReference type="Google" id="ProtNLM"/>
    </source>
</evidence>
<reference evidence="1 2" key="1">
    <citation type="journal article" date="2014" name="Int. J. Syst. Evol. Microbiol.">
        <title>Complete genome sequence of Corynebacterium casei LMG S-19264T (=DSM 44701T), isolated from a smear-ripened cheese.</title>
        <authorList>
            <consortium name="US DOE Joint Genome Institute (JGI-PGF)"/>
            <person name="Walter F."/>
            <person name="Albersmeier A."/>
            <person name="Kalinowski J."/>
            <person name="Ruckert C."/>
        </authorList>
    </citation>
    <scope>NUCLEOTIDE SEQUENCE [LARGE SCALE GENOMIC DNA]</scope>
    <source>
        <strain evidence="1 2">IBRC-M 10912</strain>
    </source>
</reference>
<accession>A0ABD5P3Y1</accession>
<dbReference type="Proteomes" id="UP001595821">
    <property type="component" value="Unassembled WGS sequence"/>
</dbReference>
<name>A0ABD5P3Y1_9EURY</name>
<evidence type="ECO:0000313" key="2">
    <source>
        <dbReference type="Proteomes" id="UP001595821"/>
    </source>
</evidence>
<sequence length="60" mass="6274">MSVNTTTNWADPATCPFCGGDLPDPGAGFVDHLGESPDCESGFEIWRENVAGDVAGEWSG</sequence>
<dbReference type="RefSeq" id="WP_246971727.1">
    <property type="nucleotide sequence ID" value="NZ_CP095397.1"/>
</dbReference>
<organism evidence="1 2">
    <name type="scientific">Natribaculum luteum</name>
    <dbReference type="NCBI Taxonomy" id="1586232"/>
    <lineage>
        <taxon>Archaea</taxon>
        <taxon>Methanobacteriati</taxon>
        <taxon>Methanobacteriota</taxon>
        <taxon>Stenosarchaea group</taxon>
        <taxon>Halobacteria</taxon>
        <taxon>Halobacteriales</taxon>
        <taxon>Natrialbaceae</taxon>
        <taxon>Natribaculum</taxon>
    </lineage>
</organism>
<dbReference type="EMBL" id="JBHSDJ010000129">
    <property type="protein sequence ID" value="MFC4248933.1"/>
    <property type="molecule type" value="Genomic_DNA"/>
</dbReference>
<comment type="caution">
    <text evidence="1">The sequence shown here is derived from an EMBL/GenBank/DDBJ whole genome shotgun (WGS) entry which is preliminary data.</text>
</comment>
<dbReference type="AlphaFoldDB" id="A0ABD5P3Y1"/>
<dbReference type="GeneID" id="71852565"/>
<protein>
    <recommendedName>
        <fullName evidence="3">Transcription factor zinc-finger domain-containing protein</fullName>
    </recommendedName>
</protein>
<dbReference type="Pfam" id="PF24333">
    <property type="entry name" value="DUF7501"/>
    <property type="match status" value="1"/>
</dbReference>
<dbReference type="InterPro" id="IPR055924">
    <property type="entry name" value="DUF7501"/>
</dbReference>